<proteinExistence type="predicted"/>
<gene>
    <name evidence="1" type="ORF">ACE1CI_01505</name>
</gene>
<evidence type="ECO:0000313" key="2">
    <source>
        <dbReference type="Proteomes" id="UP001576784"/>
    </source>
</evidence>
<name>A0ABV4XJJ4_9CYAN</name>
<organism evidence="1 2">
    <name type="scientific">Floridaenema flaviceps BLCC-F50</name>
    <dbReference type="NCBI Taxonomy" id="3153642"/>
    <lineage>
        <taxon>Bacteria</taxon>
        <taxon>Bacillati</taxon>
        <taxon>Cyanobacteriota</taxon>
        <taxon>Cyanophyceae</taxon>
        <taxon>Oscillatoriophycideae</taxon>
        <taxon>Aerosakkonematales</taxon>
        <taxon>Aerosakkonemataceae</taxon>
        <taxon>Floridanema</taxon>
        <taxon>Floridanema flaviceps</taxon>
    </lineage>
</organism>
<comment type="caution">
    <text evidence="1">The sequence shown here is derived from an EMBL/GenBank/DDBJ whole genome shotgun (WGS) entry which is preliminary data.</text>
</comment>
<accession>A0ABV4XJJ4</accession>
<sequence length="582" mass="66757">MLLKPCIKPTQVYEITTSADNICGVTTTMEKCRTIIQKFSSVRQLTPVSGWVTDRTLEKNMKALIQQYPEKNEKFWVTYWLDAAKNGTDSLAVQHLRAYLEEACWQSAKATYRKFSIPDFSWLDYWQIARQAASNPVQIFKNYDIQRGLPSAYAQEKLSGAILDIIRKGQETQRASDWGLLRKLSKKALKTALQTVGIDEPKLSGCVLAWQAFQEVYAPPATVRKNQPLPAPTDAQLADIATYYNEREFERLRTVPLSASHPSTVSAIEIQKMLTTCINAVRANNKIGLDSLNANNPALELETANYSDVQQWHKEEQAVYSEQWEQLRRELSSAIAFLPPTARTMLILEHGLIGLNQSDISKEYGLKQYQLSRQLSRHKGYLLETLAQWSQKQAGVTLNVEKINHLSQDLDLWIHSYCQTTILHRFLQTTLRLHPTLQPEIPLLRWYYGENLPALAKAEKIIGQFQLREIEFEQRLAQAKQILQKQKKLSSTELENKLSQIQGILQEREKALIENFQLTESQFEEKLKTIKQVLQDRLQQFLEKALNLSSSSQIVTAKPLAELIETWLSTAQYSALSMKRRQ</sequence>
<evidence type="ECO:0008006" key="3">
    <source>
        <dbReference type="Google" id="ProtNLM"/>
    </source>
</evidence>
<evidence type="ECO:0000313" key="1">
    <source>
        <dbReference type="EMBL" id="MFB2891597.1"/>
    </source>
</evidence>
<keyword evidence="2" id="KW-1185">Reference proteome</keyword>
<dbReference type="Proteomes" id="UP001576784">
    <property type="component" value="Unassembled WGS sequence"/>
</dbReference>
<protein>
    <recommendedName>
        <fullName evidence="3">Group 3/4 sigma-70 RNA polymerase sigma factor</fullName>
    </recommendedName>
</protein>
<reference evidence="1 2" key="1">
    <citation type="submission" date="2024-09" db="EMBL/GenBank/DDBJ databases">
        <title>Floridaenema gen nov. (Aerosakkonemataceae, Aerosakkonematales ord. nov., Cyanobacteria) from benthic tropical and subtropical fresh waters, with the description of four new species.</title>
        <authorList>
            <person name="Moretto J.A."/>
            <person name="Berthold D.E."/>
            <person name="Lefler F.W."/>
            <person name="Huang I.-S."/>
            <person name="Laughinghouse H. IV."/>
        </authorList>
    </citation>
    <scope>NUCLEOTIDE SEQUENCE [LARGE SCALE GENOMIC DNA]</scope>
    <source>
        <strain evidence="1 2">BLCC-F50</strain>
    </source>
</reference>
<dbReference type="EMBL" id="JBHFNR010000015">
    <property type="protein sequence ID" value="MFB2891597.1"/>
    <property type="molecule type" value="Genomic_DNA"/>
</dbReference>